<name>A0A2N1PRI2_9BACT</name>
<accession>A0A2N1PRI2</accession>
<protein>
    <submittedName>
        <fullName evidence="1">Uncharacterized protein</fullName>
    </submittedName>
</protein>
<sequence length="252" mass="29395">MMILRRFFCLVILVAVFSGSGQMVFPCSVELSIALVFEEGDQKFSDIVVDIDKLLRKVAIPISQGQTIEFPADYYATLTPLFSQLAVYDLSRPPAFIYDQNLWNEYHGSLRELSARILSNIRLGNKREFHDAVQKIEDVFLTIYRNRGKRDHRIIYPSLVEFRKNPDKITLADMDSLLNKVSRSIELMQPNGSTEDEIHSNMKKMKILLEKLRQRVEKPEPSFEVFFEEVLSDIMRIENAILNLRWFLNRSK</sequence>
<dbReference type="Proteomes" id="UP000233256">
    <property type="component" value="Unassembled WGS sequence"/>
</dbReference>
<dbReference type="EMBL" id="PGXC01000004">
    <property type="protein sequence ID" value="PKK90882.1"/>
    <property type="molecule type" value="Genomic_DNA"/>
</dbReference>
<proteinExistence type="predicted"/>
<dbReference type="AlphaFoldDB" id="A0A2N1PRI2"/>
<evidence type="ECO:0000313" key="2">
    <source>
        <dbReference type="Proteomes" id="UP000233256"/>
    </source>
</evidence>
<gene>
    <name evidence="1" type="ORF">CVV64_08360</name>
</gene>
<organism evidence="1 2">
    <name type="scientific">Candidatus Wallbacteria bacterium HGW-Wallbacteria-1</name>
    <dbReference type="NCBI Taxonomy" id="2013854"/>
    <lineage>
        <taxon>Bacteria</taxon>
        <taxon>Candidatus Walliibacteriota</taxon>
    </lineage>
</organism>
<evidence type="ECO:0000313" key="1">
    <source>
        <dbReference type="EMBL" id="PKK90882.1"/>
    </source>
</evidence>
<comment type="caution">
    <text evidence="1">The sequence shown here is derived from an EMBL/GenBank/DDBJ whole genome shotgun (WGS) entry which is preliminary data.</text>
</comment>
<reference evidence="1 2" key="1">
    <citation type="journal article" date="2017" name="ISME J.">
        <title>Potential for microbial H2 and metal transformations associated with novel bacteria and archaea in deep terrestrial subsurface sediments.</title>
        <authorList>
            <person name="Hernsdorf A.W."/>
            <person name="Amano Y."/>
            <person name="Miyakawa K."/>
            <person name="Ise K."/>
            <person name="Suzuki Y."/>
            <person name="Anantharaman K."/>
            <person name="Probst A."/>
            <person name="Burstein D."/>
            <person name="Thomas B.C."/>
            <person name="Banfield J.F."/>
        </authorList>
    </citation>
    <scope>NUCLEOTIDE SEQUENCE [LARGE SCALE GENOMIC DNA]</scope>
    <source>
        <strain evidence="1">HGW-Wallbacteria-1</strain>
    </source>
</reference>